<evidence type="ECO:0000259" key="8">
    <source>
        <dbReference type="PROSITE" id="PS50850"/>
    </source>
</evidence>
<reference evidence="9 10" key="1">
    <citation type="submission" date="2018-07" db="EMBL/GenBank/DDBJ databases">
        <title>High-quality-draft genome sequence of Gaiella occulta.</title>
        <authorList>
            <person name="Severino R."/>
            <person name="Froufe H.J.C."/>
            <person name="Rainey F.A."/>
            <person name="Barroso C."/>
            <person name="Albuquerque L."/>
            <person name="Lobo-Da-Cunha A."/>
            <person name="Da Costa M.S."/>
            <person name="Egas C."/>
        </authorList>
    </citation>
    <scope>NUCLEOTIDE SEQUENCE [LARGE SCALE GENOMIC DNA]</scope>
    <source>
        <strain evidence="9 10">F2-233</strain>
    </source>
</reference>
<dbReference type="PROSITE" id="PS50850">
    <property type="entry name" value="MFS"/>
    <property type="match status" value="1"/>
</dbReference>
<evidence type="ECO:0000256" key="7">
    <source>
        <dbReference type="SAM" id="Phobius"/>
    </source>
</evidence>
<feature type="transmembrane region" description="Helical" evidence="7">
    <location>
        <begin position="162"/>
        <end position="183"/>
    </location>
</feature>
<feature type="transmembrane region" description="Helical" evidence="7">
    <location>
        <begin position="289"/>
        <end position="312"/>
    </location>
</feature>
<evidence type="ECO:0000256" key="6">
    <source>
        <dbReference type="SAM" id="MobiDB-lite"/>
    </source>
</evidence>
<feature type="region of interest" description="Disordered" evidence="6">
    <location>
        <begin position="469"/>
        <end position="488"/>
    </location>
</feature>
<keyword evidence="10" id="KW-1185">Reference proteome</keyword>
<dbReference type="InterPro" id="IPR011701">
    <property type="entry name" value="MFS"/>
</dbReference>
<feature type="transmembrane region" description="Helical" evidence="7">
    <location>
        <begin position="399"/>
        <end position="418"/>
    </location>
</feature>
<dbReference type="CDD" id="cd17321">
    <property type="entry name" value="MFS_MMR_MDR_like"/>
    <property type="match status" value="1"/>
</dbReference>
<feature type="domain" description="Major facilitator superfamily (MFS) profile" evidence="8">
    <location>
        <begin position="11"/>
        <end position="469"/>
    </location>
</feature>
<organism evidence="9 10">
    <name type="scientific">Gaiella occulta</name>
    <dbReference type="NCBI Taxonomy" id="1002870"/>
    <lineage>
        <taxon>Bacteria</taxon>
        <taxon>Bacillati</taxon>
        <taxon>Actinomycetota</taxon>
        <taxon>Thermoleophilia</taxon>
        <taxon>Gaiellales</taxon>
        <taxon>Gaiellaceae</taxon>
        <taxon>Gaiella</taxon>
    </lineage>
</organism>
<dbReference type="InterPro" id="IPR036259">
    <property type="entry name" value="MFS_trans_sf"/>
</dbReference>
<dbReference type="AlphaFoldDB" id="A0A7M2YYZ5"/>
<evidence type="ECO:0000256" key="1">
    <source>
        <dbReference type="ARBA" id="ARBA00004651"/>
    </source>
</evidence>
<proteinExistence type="predicted"/>
<dbReference type="InterPro" id="IPR020846">
    <property type="entry name" value="MFS_dom"/>
</dbReference>
<dbReference type="Gene3D" id="1.20.1720.10">
    <property type="entry name" value="Multidrug resistance protein D"/>
    <property type="match status" value="1"/>
</dbReference>
<dbReference type="GO" id="GO:0005886">
    <property type="term" value="C:plasma membrane"/>
    <property type="evidence" value="ECO:0007669"/>
    <property type="project" value="UniProtKB-SubCell"/>
</dbReference>
<feature type="transmembrane region" description="Helical" evidence="7">
    <location>
        <begin position="48"/>
        <end position="65"/>
    </location>
</feature>
<dbReference type="Gene3D" id="1.20.1250.20">
    <property type="entry name" value="MFS general substrate transporter like domains"/>
    <property type="match status" value="1"/>
</dbReference>
<keyword evidence="5 7" id="KW-0472">Membrane</keyword>
<dbReference type="GO" id="GO:0022857">
    <property type="term" value="F:transmembrane transporter activity"/>
    <property type="evidence" value="ECO:0007669"/>
    <property type="project" value="InterPro"/>
</dbReference>
<feature type="transmembrane region" description="Helical" evidence="7">
    <location>
        <begin position="222"/>
        <end position="243"/>
    </location>
</feature>
<feature type="transmembrane region" description="Helical" evidence="7">
    <location>
        <begin position="195"/>
        <end position="216"/>
    </location>
</feature>
<dbReference type="RefSeq" id="WP_114795245.1">
    <property type="nucleotide sequence ID" value="NZ_QQZY01000002.1"/>
</dbReference>
<feature type="transmembrane region" description="Helical" evidence="7">
    <location>
        <begin position="324"/>
        <end position="346"/>
    </location>
</feature>
<keyword evidence="2" id="KW-0813">Transport</keyword>
<comment type="subcellular location">
    <subcellularLocation>
        <location evidence="1">Cell membrane</location>
        <topology evidence="1">Multi-pass membrane protein</topology>
    </subcellularLocation>
</comment>
<dbReference type="PANTHER" id="PTHR42718">
    <property type="entry name" value="MAJOR FACILITATOR SUPERFAMILY MULTIDRUG TRANSPORTER MFSC"/>
    <property type="match status" value="1"/>
</dbReference>
<dbReference type="Proteomes" id="UP000254134">
    <property type="component" value="Unassembled WGS sequence"/>
</dbReference>
<protein>
    <submittedName>
        <fullName evidence="9">Major Facilitator Superfamily protein</fullName>
    </submittedName>
</protein>
<evidence type="ECO:0000256" key="4">
    <source>
        <dbReference type="ARBA" id="ARBA00022989"/>
    </source>
</evidence>
<dbReference type="PANTHER" id="PTHR42718:SF9">
    <property type="entry name" value="MAJOR FACILITATOR SUPERFAMILY MULTIDRUG TRANSPORTER MFSC"/>
    <property type="match status" value="1"/>
</dbReference>
<dbReference type="OrthoDB" id="7375466at2"/>
<reference evidence="10" key="2">
    <citation type="journal article" date="2019" name="MicrobiologyOpen">
        <title>High-quality draft genome sequence of Gaiella occulta isolated from a 150 meter deep mineral water borehole and comparison with the genome sequences of other deep-branching lineages of the phylum Actinobacteria.</title>
        <authorList>
            <person name="Severino R."/>
            <person name="Froufe H.J.C."/>
            <person name="Barroso C."/>
            <person name="Albuquerque L."/>
            <person name="Lobo-da-Cunha A."/>
            <person name="da Costa M.S."/>
            <person name="Egas C."/>
        </authorList>
    </citation>
    <scope>NUCLEOTIDE SEQUENCE [LARGE SCALE GENOMIC DNA]</scope>
    <source>
        <strain evidence="10">F2-233</strain>
    </source>
</reference>
<name>A0A7M2YYZ5_9ACTN</name>
<accession>A0A7M2YYZ5</accession>
<feature type="compositionally biased region" description="Low complexity" evidence="6">
    <location>
        <begin position="474"/>
        <end position="488"/>
    </location>
</feature>
<evidence type="ECO:0000313" key="10">
    <source>
        <dbReference type="Proteomes" id="UP000254134"/>
    </source>
</evidence>
<comment type="caution">
    <text evidence="9">The sequence shown here is derived from an EMBL/GenBank/DDBJ whole genome shotgun (WGS) entry which is preliminary data.</text>
</comment>
<keyword evidence="4 7" id="KW-1133">Transmembrane helix</keyword>
<feature type="transmembrane region" description="Helical" evidence="7">
    <location>
        <begin position="77"/>
        <end position="96"/>
    </location>
</feature>
<evidence type="ECO:0000256" key="3">
    <source>
        <dbReference type="ARBA" id="ARBA00022692"/>
    </source>
</evidence>
<feature type="transmembrane region" description="Helical" evidence="7">
    <location>
        <begin position="352"/>
        <end position="378"/>
    </location>
</feature>
<sequence length="488" mass="49242">MEPGRRVRLLTLLATALGSSLAFLDTTVVVVALPRMEEDLGLGLSGQQWVYLAYALSLSAFYLVGGAVGDRVGLRRTFVLGVVLFAAASLLTALAPGEGVLVAGRALQGVGGAVLTTTSLALLRVTWAGEAGRAIGLWTALTSIATIGGPALGGLIVQTVSWRLVFLINVPLAVVTIALAAAGRGADERSRGRSTLDLVGSSLVAVGLAGVSYTLVEVRERGLAHVLPMLAVGLLALALLVAWTRRVADPIVPPALLRVPGLAAANLVTLVMYAALGAHVLFLPVYLQFLGLGPVLAGLAFAPPSIALILLAPRLGRYADRNGPRLPIAAGAATIGVAALLLLQVATRAQAWTWGLASIVVFSLGLSAVVAPVTAAALSSAPEALAGVATGLNQTVARVGGILSVAAIGALAGALFARRGGAGDTPFDPRASGVARDAGVSAFHAVALSVAALAFAAALLATACLRGSRQRNTPSSRSSVSLRSSPPA</sequence>
<dbReference type="Pfam" id="PF07690">
    <property type="entry name" value="MFS_1"/>
    <property type="match status" value="1"/>
</dbReference>
<feature type="transmembrane region" description="Helical" evidence="7">
    <location>
        <begin position="255"/>
        <end position="283"/>
    </location>
</feature>
<gene>
    <name evidence="9" type="ORF">Gocc_0782</name>
</gene>
<keyword evidence="3 7" id="KW-0812">Transmembrane</keyword>
<evidence type="ECO:0000313" key="9">
    <source>
        <dbReference type="EMBL" id="RDI74984.1"/>
    </source>
</evidence>
<feature type="transmembrane region" description="Helical" evidence="7">
    <location>
        <begin position="135"/>
        <end position="156"/>
    </location>
</feature>
<evidence type="ECO:0000256" key="2">
    <source>
        <dbReference type="ARBA" id="ARBA00022448"/>
    </source>
</evidence>
<dbReference type="SUPFAM" id="SSF103473">
    <property type="entry name" value="MFS general substrate transporter"/>
    <property type="match status" value="1"/>
</dbReference>
<dbReference type="EMBL" id="QQZY01000002">
    <property type="protein sequence ID" value="RDI74984.1"/>
    <property type="molecule type" value="Genomic_DNA"/>
</dbReference>
<feature type="transmembrane region" description="Helical" evidence="7">
    <location>
        <begin position="438"/>
        <end position="461"/>
    </location>
</feature>
<evidence type="ECO:0000256" key="5">
    <source>
        <dbReference type="ARBA" id="ARBA00023136"/>
    </source>
</evidence>